<feature type="region of interest" description="Disordered" evidence="1">
    <location>
        <begin position="541"/>
        <end position="567"/>
    </location>
</feature>
<reference evidence="3 4" key="1">
    <citation type="journal article" date="2011" name="PLoS Pathog.">
        <title>Endophytic Life Strategies Decoded by Genome and Transcriptome Analyses of the Mutualistic Root Symbiont Piriformospora indica.</title>
        <authorList>
            <person name="Zuccaro A."/>
            <person name="Lahrmann U."/>
            <person name="Guldener U."/>
            <person name="Langen G."/>
            <person name="Pfiffi S."/>
            <person name="Biedenkopf D."/>
            <person name="Wong P."/>
            <person name="Samans B."/>
            <person name="Grimm C."/>
            <person name="Basiewicz M."/>
            <person name="Murat C."/>
            <person name="Martin F."/>
            <person name="Kogel K.H."/>
        </authorList>
    </citation>
    <scope>NUCLEOTIDE SEQUENCE [LARGE SCALE GENOMIC DNA]</scope>
    <source>
        <strain evidence="3 4">DSM 11827</strain>
    </source>
</reference>
<evidence type="ECO:0000313" key="3">
    <source>
        <dbReference type="EMBL" id="CCA73148.1"/>
    </source>
</evidence>
<gene>
    <name evidence="3" type="ORF">PIIN_07102</name>
</gene>
<dbReference type="AlphaFoldDB" id="G4TPA5"/>
<feature type="region of interest" description="Disordered" evidence="1">
    <location>
        <begin position="643"/>
        <end position="671"/>
    </location>
</feature>
<sequence length="772" mass="88807">MSRPPSLASKPPTRAPSHPRRQPANLVSDVLLEILTWLALDDWEFDAYHFRGRPWVGEGKPPGCALVRATHVCRYWRETALENKRLWSNITLNETLSRDYDHTDREFTCRVLRTLGSTHPLRLSYYECPKEEVENQEGAIDRTDYSRAVDPGPGEWVVTYYRLFPILRDCIRRASTLALNGYGDSITDLFGWEDVPRFEPPIMFLNYHRPKHLIALGIGITSLPLLVDLTITLRDQTVTIHFPDLPRLKRLVIRQNADMHAFPFQLPYGTVQHHRSPDSTFPPLPQDRQPLFPDLKHLELYIRDLHLDSFNHFLFNHSATLVDIVLDTTMRDDHTYPCPTSPILLPDVRSFEIATLDPALVAHLNKWECPSLESLRITMASGINEFNTLLLTRNFSGIKRLTFGFPNLIIEDEWLTDSQFNEKTEASRLLTSLLVDMDNLVELTVSGWHYAGRREEEDWFQCLTPQRRPPKPTKVSPLESASKSRPSAMWTKISEEGLMIDEDGNPYQFSDVESSISSDYSHESRDLARVQAYLNEQEAAERKRLERQRRRASSSYSSSSEGDEIDRFARRAPPEYIPGPYYACRALERVELERCVGIEKTMVFDFWAGRQFLYSHYVRTTYGSPGLETTKPVDINPTIERQRRDERLSSSQSCFLSATDSPPQSPTSPGFLCDHAFLPNKSTAPQLYPPPAPSRQGAASTTSFDAAEDETPSVTERVRPSPTVTFVDCKNTTHDEMHDLLWKYYIGYYEPFRPRRPRSPSPIPLDERDLWI</sequence>
<organism evidence="3 4">
    <name type="scientific">Serendipita indica (strain DSM 11827)</name>
    <name type="common">Root endophyte fungus</name>
    <name type="synonym">Piriformospora indica</name>
    <dbReference type="NCBI Taxonomy" id="1109443"/>
    <lineage>
        <taxon>Eukaryota</taxon>
        <taxon>Fungi</taxon>
        <taxon>Dikarya</taxon>
        <taxon>Basidiomycota</taxon>
        <taxon>Agaricomycotina</taxon>
        <taxon>Agaricomycetes</taxon>
        <taxon>Sebacinales</taxon>
        <taxon>Serendipitaceae</taxon>
        <taxon>Serendipita</taxon>
    </lineage>
</organism>
<dbReference type="Pfam" id="PF12937">
    <property type="entry name" value="F-box-like"/>
    <property type="match status" value="1"/>
</dbReference>
<dbReference type="InterPro" id="IPR001810">
    <property type="entry name" value="F-box_dom"/>
</dbReference>
<protein>
    <recommendedName>
        <fullName evidence="2">F-box domain-containing protein</fullName>
    </recommendedName>
</protein>
<proteinExistence type="predicted"/>
<feature type="region of interest" description="Disordered" evidence="1">
    <location>
        <begin position="683"/>
        <end position="719"/>
    </location>
</feature>
<dbReference type="Gene3D" id="1.20.1280.50">
    <property type="match status" value="1"/>
</dbReference>
<feature type="region of interest" description="Disordered" evidence="1">
    <location>
        <begin position="464"/>
        <end position="487"/>
    </location>
</feature>
<evidence type="ECO:0000256" key="1">
    <source>
        <dbReference type="SAM" id="MobiDB-lite"/>
    </source>
</evidence>
<keyword evidence="4" id="KW-1185">Reference proteome</keyword>
<dbReference type="InParanoid" id="G4TPA5"/>
<dbReference type="HOGENOM" id="CLU_362121_0_0_1"/>
<feature type="compositionally biased region" description="Polar residues" evidence="1">
    <location>
        <begin position="649"/>
        <end position="662"/>
    </location>
</feature>
<feature type="domain" description="F-box" evidence="2">
    <location>
        <begin position="29"/>
        <end position="92"/>
    </location>
</feature>
<feature type="region of interest" description="Disordered" evidence="1">
    <location>
        <begin position="1"/>
        <end position="22"/>
    </location>
</feature>
<comment type="caution">
    <text evidence="3">The sequence shown here is derived from an EMBL/GenBank/DDBJ whole genome shotgun (WGS) entry which is preliminary data.</text>
</comment>
<evidence type="ECO:0000313" key="4">
    <source>
        <dbReference type="Proteomes" id="UP000007148"/>
    </source>
</evidence>
<dbReference type="Proteomes" id="UP000007148">
    <property type="component" value="Unassembled WGS sequence"/>
</dbReference>
<dbReference type="OrthoDB" id="2884925at2759"/>
<name>G4TPA5_SERID</name>
<dbReference type="EMBL" id="CAFZ01000205">
    <property type="protein sequence ID" value="CCA73148.1"/>
    <property type="molecule type" value="Genomic_DNA"/>
</dbReference>
<accession>G4TPA5</accession>
<evidence type="ECO:0000259" key="2">
    <source>
        <dbReference type="Pfam" id="PF12937"/>
    </source>
</evidence>